<dbReference type="PROSITE" id="PS00430">
    <property type="entry name" value="TONB_DEPENDENT_REC_1"/>
    <property type="match status" value="1"/>
</dbReference>
<sequence length="132" mass="13539">MKKNTITLPMLVFIAVLCVSIVAFPTTASGAEGEPDAVAGDVVALRSTADTFSVVPSAHSGGVVQPSVSDSIAGRTVSFSVDPSSGYETASVAAITAAGDMVEVVRVEGEEYSFVMPAEAVIIDVSFQLVRN</sequence>
<dbReference type="InterPro" id="IPR010916">
    <property type="entry name" value="TonB_box_CS"/>
</dbReference>
<feature type="signal peptide" evidence="1">
    <location>
        <begin position="1"/>
        <end position="28"/>
    </location>
</feature>
<gene>
    <name evidence="2" type="ORF">IAD36_08800</name>
</gene>
<proteinExistence type="predicted"/>
<reference evidence="2" key="1">
    <citation type="submission" date="2020-10" db="EMBL/GenBank/DDBJ databases">
        <authorList>
            <person name="Gilroy R."/>
        </authorList>
    </citation>
    <scope>NUCLEOTIDE SEQUENCE</scope>
    <source>
        <strain evidence="2">ChiGjej3B3-7149</strain>
    </source>
</reference>
<dbReference type="Proteomes" id="UP000824238">
    <property type="component" value="Unassembled WGS sequence"/>
</dbReference>
<name>A0A9D1DMQ2_9FIRM</name>
<evidence type="ECO:0000256" key="1">
    <source>
        <dbReference type="SAM" id="SignalP"/>
    </source>
</evidence>
<feature type="chain" id="PRO_5038393399" evidence="1">
    <location>
        <begin position="29"/>
        <end position="132"/>
    </location>
</feature>
<comment type="caution">
    <text evidence="2">The sequence shown here is derived from an EMBL/GenBank/DDBJ whole genome shotgun (WGS) entry which is preliminary data.</text>
</comment>
<organism evidence="2 3">
    <name type="scientific">Candidatus Scatomorpha intestinigallinarum</name>
    <dbReference type="NCBI Taxonomy" id="2840923"/>
    <lineage>
        <taxon>Bacteria</taxon>
        <taxon>Bacillati</taxon>
        <taxon>Bacillota</taxon>
        <taxon>Clostridia</taxon>
        <taxon>Eubacteriales</taxon>
        <taxon>Candidatus Scatomorpha</taxon>
    </lineage>
</organism>
<reference evidence="2" key="2">
    <citation type="journal article" date="2021" name="PeerJ">
        <title>Extensive microbial diversity within the chicken gut microbiome revealed by metagenomics and culture.</title>
        <authorList>
            <person name="Gilroy R."/>
            <person name="Ravi A."/>
            <person name="Getino M."/>
            <person name="Pursley I."/>
            <person name="Horton D.L."/>
            <person name="Alikhan N.F."/>
            <person name="Baker D."/>
            <person name="Gharbi K."/>
            <person name="Hall N."/>
            <person name="Watson M."/>
            <person name="Adriaenssens E.M."/>
            <person name="Foster-Nyarko E."/>
            <person name="Jarju S."/>
            <person name="Secka A."/>
            <person name="Antonio M."/>
            <person name="Oren A."/>
            <person name="Chaudhuri R.R."/>
            <person name="La Ragione R."/>
            <person name="Hildebrand F."/>
            <person name="Pallen M.J."/>
        </authorList>
    </citation>
    <scope>NUCLEOTIDE SEQUENCE</scope>
    <source>
        <strain evidence="2">ChiGjej3B3-7149</strain>
    </source>
</reference>
<accession>A0A9D1DMQ2</accession>
<evidence type="ECO:0000313" key="2">
    <source>
        <dbReference type="EMBL" id="HIR55676.1"/>
    </source>
</evidence>
<evidence type="ECO:0000313" key="3">
    <source>
        <dbReference type="Proteomes" id="UP000824238"/>
    </source>
</evidence>
<keyword evidence="1" id="KW-0732">Signal</keyword>
<protein>
    <submittedName>
        <fullName evidence="2">Uncharacterized protein</fullName>
    </submittedName>
</protein>
<dbReference type="EMBL" id="DVHH01000211">
    <property type="protein sequence ID" value="HIR55676.1"/>
    <property type="molecule type" value="Genomic_DNA"/>
</dbReference>
<dbReference type="AlphaFoldDB" id="A0A9D1DMQ2"/>